<keyword evidence="5 7" id="KW-0378">Hydrolase</keyword>
<evidence type="ECO:0000256" key="4">
    <source>
        <dbReference type="ARBA" id="ARBA00022563"/>
    </source>
</evidence>
<dbReference type="InterPro" id="IPR001474">
    <property type="entry name" value="GTP_CycHdrlase_I"/>
</dbReference>
<evidence type="ECO:0000313" key="9">
    <source>
        <dbReference type="EMBL" id="VFK75091.1"/>
    </source>
</evidence>
<sequence>MNENEKISQIITRRLRNRNISFLANESIAEHISDAEREQLLHEVIEKVEDLLRSLIIDIENDHNVHNTARRIARMYINETLKGRYHKAPSWTEFPNVKRLDELYTLGPITVRSTCSHHLVPILGDLWVGVVPSARVIGISKFNRITDWIMSRPHIQEEAVIMLADYLEKKIEPKGLAIVLRAKHFCMAWRGVKDANTVMTNFVMRGDFLRDKGLEKRFFDMIRTQDF</sequence>
<dbReference type="GO" id="GO:0005737">
    <property type="term" value="C:cytoplasm"/>
    <property type="evidence" value="ECO:0007669"/>
    <property type="project" value="TreeGrafter"/>
</dbReference>
<dbReference type="EMBL" id="CAADFO010000016">
    <property type="protein sequence ID" value="VFK25840.1"/>
    <property type="molecule type" value="Genomic_DNA"/>
</dbReference>
<dbReference type="EMBL" id="CAADFQ010000002">
    <property type="protein sequence ID" value="VFK27206.1"/>
    <property type="molecule type" value="Genomic_DNA"/>
</dbReference>
<dbReference type="AlphaFoldDB" id="A0A450X9H2"/>
<dbReference type="InterPro" id="IPR020602">
    <property type="entry name" value="GTP_CycHdrlase_I_dom"/>
</dbReference>
<dbReference type="PANTHER" id="PTHR11109:SF7">
    <property type="entry name" value="GTP CYCLOHYDROLASE 1"/>
    <property type="match status" value="1"/>
</dbReference>
<dbReference type="InterPro" id="IPR043133">
    <property type="entry name" value="GTP-CH-I_C/QueF"/>
</dbReference>
<keyword evidence="4" id="KW-0554">One-carbon metabolism</keyword>
<evidence type="ECO:0000256" key="2">
    <source>
        <dbReference type="ARBA" id="ARBA00005080"/>
    </source>
</evidence>
<dbReference type="GO" id="GO:0006730">
    <property type="term" value="P:one-carbon metabolic process"/>
    <property type="evidence" value="ECO:0007669"/>
    <property type="project" value="UniProtKB-KW"/>
</dbReference>
<evidence type="ECO:0000256" key="3">
    <source>
        <dbReference type="ARBA" id="ARBA00012715"/>
    </source>
</evidence>
<dbReference type="SUPFAM" id="SSF55620">
    <property type="entry name" value="Tetrahydrobiopterin biosynthesis enzymes-like"/>
    <property type="match status" value="1"/>
</dbReference>
<evidence type="ECO:0000256" key="5">
    <source>
        <dbReference type="ARBA" id="ARBA00022801"/>
    </source>
</evidence>
<dbReference type="GO" id="GO:0006729">
    <property type="term" value="P:tetrahydrobiopterin biosynthetic process"/>
    <property type="evidence" value="ECO:0007669"/>
    <property type="project" value="TreeGrafter"/>
</dbReference>
<evidence type="ECO:0000259" key="6">
    <source>
        <dbReference type="Pfam" id="PF01227"/>
    </source>
</evidence>
<dbReference type="Gene3D" id="1.10.286.10">
    <property type="match status" value="1"/>
</dbReference>
<dbReference type="Gene3D" id="3.30.1130.10">
    <property type="match status" value="1"/>
</dbReference>
<organism evidence="7">
    <name type="scientific">Candidatus Kentrum sp. MB</name>
    <dbReference type="NCBI Taxonomy" id="2138164"/>
    <lineage>
        <taxon>Bacteria</taxon>
        <taxon>Pseudomonadati</taxon>
        <taxon>Pseudomonadota</taxon>
        <taxon>Gammaproteobacteria</taxon>
        <taxon>Candidatus Kentrum</taxon>
    </lineage>
</organism>
<accession>A0A450X9H2</accession>
<dbReference type="GO" id="GO:0005525">
    <property type="term" value="F:GTP binding"/>
    <property type="evidence" value="ECO:0007669"/>
    <property type="project" value="TreeGrafter"/>
</dbReference>
<protein>
    <recommendedName>
        <fullName evidence="3">GTP cyclohydrolase I</fullName>
        <ecNumber evidence="3">3.5.4.16</ecNumber>
    </recommendedName>
</protein>
<evidence type="ECO:0000256" key="1">
    <source>
        <dbReference type="ARBA" id="ARBA00001052"/>
    </source>
</evidence>
<comment type="pathway">
    <text evidence="2">Cofactor biosynthesis; 7,8-dihydroneopterin triphosphate biosynthesis; 7,8-dihydroneopterin triphosphate from GTP: step 1/1.</text>
</comment>
<dbReference type="UniPathway" id="UPA00848">
    <property type="reaction ID" value="UER00151"/>
</dbReference>
<dbReference type="GO" id="GO:0003934">
    <property type="term" value="F:GTP cyclohydrolase I activity"/>
    <property type="evidence" value="ECO:0007669"/>
    <property type="project" value="UniProtKB-EC"/>
</dbReference>
<dbReference type="EC" id="3.5.4.16" evidence="3"/>
<comment type="catalytic activity">
    <reaction evidence="1">
        <text>GTP + H2O = 7,8-dihydroneopterin 3'-triphosphate + formate + H(+)</text>
        <dbReference type="Rhea" id="RHEA:17473"/>
        <dbReference type="ChEBI" id="CHEBI:15377"/>
        <dbReference type="ChEBI" id="CHEBI:15378"/>
        <dbReference type="ChEBI" id="CHEBI:15740"/>
        <dbReference type="ChEBI" id="CHEBI:37565"/>
        <dbReference type="ChEBI" id="CHEBI:58462"/>
        <dbReference type="EC" id="3.5.4.16"/>
    </reaction>
</comment>
<name>A0A450X9H2_9GAMM</name>
<dbReference type="PANTHER" id="PTHR11109">
    <property type="entry name" value="GTP CYCLOHYDROLASE I"/>
    <property type="match status" value="1"/>
</dbReference>
<dbReference type="Pfam" id="PF01227">
    <property type="entry name" value="GTP_cyclohydroI"/>
    <property type="match status" value="1"/>
</dbReference>
<gene>
    <name evidence="7" type="ORF">BECKMB1821G_GA0114241_101628</name>
    <name evidence="9" type="ORF">BECKMB1821H_GA0114242_101528</name>
    <name evidence="8" type="ORF">BECKMB1821I_GA0114274_100279</name>
</gene>
<proteinExistence type="predicted"/>
<evidence type="ECO:0000313" key="7">
    <source>
        <dbReference type="EMBL" id="VFK25840.1"/>
    </source>
</evidence>
<dbReference type="EMBL" id="CAADGH010000015">
    <property type="protein sequence ID" value="VFK75091.1"/>
    <property type="molecule type" value="Genomic_DNA"/>
</dbReference>
<evidence type="ECO:0000313" key="8">
    <source>
        <dbReference type="EMBL" id="VFK27206.1"/>
    </source>
</evidence>
<dbReference type="InterPro" id="IPR043134">
    <property type="entry name" value="GTP-CH-I_N"/>
</dbReference>
<feature type="domain" description="GTP cyclohydrolase I" evidence="6">
    <location>
        <begin position="46"/>
        <end position="222"/>
    </location>
</feature>
<dbReference type="GO" id="GO:0008270">
    <property type="term" value="F:zinc ion binding"/>
    <property type="evidence" value="ECO:0007669"/>
    <property type="project" value="TreeGrafter"/>
</dbReference>
<dbReference type="GO" id="GO:0046654">
    <property type="term" value="P:tetrahydrofolate biosynthetic process"/>
    <property type="evidence" value="ECO:0007669"/>
    <property type="project" value="InterPro"/>
</dbReference>
<reference evidence="7" key="1">
    <citation type="submission" date="2019-02" db="EMBL/GenBank/DDBJ databases">
        <authorList>
            <person name="Gruber-Vodicka R. H."/>
            <person name="Seah K. B. B."/>
        </authorList>
    </citation>
    <scope>NUCLEOTIDE SEQUENCE</scope>
    <source>
        <strain evidence="7">BECK_BZ197</strain>
        <strain evidence="9">BECK_BZ198</strain>
        <strain evidence="8">BECK_BZ199</strain>
    </source>
</reference>